<accession>A0A699KNG6</accession>
<sequence>MANLTFADTYNMVTYLSKSDASNGFDHIVNFLNAQVIQYALMVNPTIYVSCIKKFWDTASIKKVKDIVKFQALIDRKKMVITEDIIRQDIRLDDADGVECFPTEEIFVLLARMGYEKPPLKLTFYKAFFSAQWKFLIHTLVQCVSAKRTAWNEFSCSMASVVICLATGRKFNFSKYIFDSMIRNVDSPSKFLMIGKRFSRVETPLFATMIVQSPPPTIEEEVVVEVHAAPTSPSPTHEPILPSQEPITSPPQAQSVTPLSSPPQAQPAPPSSLPQEQPITTSTSIMTLLNTLMETL</sequence>
<feature type="region of interest" description="Disordered" evidence="1">
    <location>
        <begin position="229"/>
        <end position="280"/>
    </location>
</feature>
<feature type="compositionally biased region" description="Polar residues" evidence="1">
    <location>
        <begin position="245"/>
        <end position="257"/>
    </location>
</feature>
<evidence type="ECO:0000256" key="1">
    <source>
        <dbReference type="SAM" id="MobiDB-lite"/>
    </source>
</evidence>
<protein>
    <recommendedName>
        <fullName evidence="3">Xylulose kinase-1</fullName>
    </recommendedName>
</protein>
<evidence type="ECO:0000313" key="2">
    <source>
        <dbReference type="EMBL" id="GFB03881.1"/>
    </source>
</evidence>
<reference evidence="2" key="1">
    <citation type="journal article" date="2019" name="Sci. Rep.">
        <title>Draft genome of Tanacetum cinerariifolium, the natural source of mosquito coil.</title>
        <authorList>
            <person name="Yamashiro T."/>
            <person name="Shiraishi A."/>
            <person name="Satake H."/>
            <person name="Nakayama K."/>
        </authorList>
    </citation>
    <scope>NUCLEOTIDE SEQUENCE</scope>
</reference>
<dbReference type="EMBL" id="BKCJ010538856">
    <property type="protein sequence ID" value="GFB03881.1"/>
    <property type="molecule type" value="Genomic_DNA"/>
</dbReference>
<organism evidence="2">
    <name type="scientific">Tanacetum cinerariifolium</name>
    <name type="common">Dalmatian daisy</name>
    <name type="synonym">Chrysanthemum cinerariifolium</name>
    <dbReference type="NCBI Taxonomy" id="118510"/>
    <lineage>
        <taxon>Eukaryota</taxon>
        <taxon>Viridiplantae</taxon>
        <taxon>Streptophyta</taxon>
        <taxon>Embryophyta</taxon>
        <taxon>Tracheophyta</taxon>
        <taxon>Spermatophyta</taxon>
        <taxon>Magnoliopsida</taxon>
        <taxon>eudicotyledons</taxon>
        <taxon>Gunneridae</taxon>
        <taxon>Pentapetalae</taxon>
        <taxon>asterids</taxon>
        <taxon>campanulids</taxon>
        <taxon>Asterales</taxon>
        <taxon>Asteraceae</taxon>
        <taxon>Asteroideae</taxon>
        <taxon>Anthemideae</taxon>
        <taxon>Anthemidinae</taxon>
        <taxon>Tanacetum</taxon>
    </lineage>
</organism>
<feature type="compositionally biased region" description="Pro residues" evidence="1">
    <location>
        <begin position="260"/>
        <end position="272"/>
    </location>
</feature>
<evidence type="ECO:0008006" key="3">
    <source>
        <dbReference type="Google" id="ProtNLM"/>
    </source>
</evidence>
<comment type="caution">
    <text evidence="2">The sequence shown here is derived from an EMBL/GenBank/DDBJ whole genome shotgun (WGS) entry which is preliminary data.</text>
</comment>
<dbReference type="AlphaFoldDB" id="A0A699KNG6"/>
<name>A0A699KNG6_TANCI</name>
<gene>
    <name evidence="2" type="ORF">Tci_675852</name>
</gene>
<proteinExistence type="predicted"/>